<feature type="region of interest" description="Disordered" evidence="1">
    <location>
        <begin position="8"/>
        <end position="27"/>
    </location>
</feature>
<feature type="compositionally biased region" description="Acidic residues" evidence="1">
    <location>
        <begin position="258"/>
        <end position="267"/>
    </location>
</feature>
<feature type="compositionally biased region" description="Polar residues" evidence="1">
    <location>
        <begin position="15"/>
        <end position="26"/>
    </location>
</feature>
<feature type="transmembrane region" description="Helical" evidence="2">
    <location>
        <begin position="117"/>
        <end position="134"/>
    </location>
</feature>
<organism evidence="3 4">
    <name type="scientific">Volvox reticuliferus</name>
    <dbReference type="NCBI Taxonomy" id="1737510"/>
    <lineage>
        <taxon>Eukaryota</taxon>
        <taxon>Viridiplantae</taxon>
        <taxon>Chlorophyta</taxon>
        <taxon>core chlorophytes</taxon>
        <taxon>Chlorophyceae</taxon>
        <taxon>CS clade</taxon>
        <taxon>Chlamydomonadales</taxon>
        <taxon>Volvocaceae</taxon>
        <taxon>Volvox</taxon>
    </lineage>
</organism>
<keyword evidence="2" id="KW-0472">Membrane</keyword>
<evidence type="ECO:0000313" key="3">
    <source>
        <dbReference type="EMBL" id="GIL72915.1"/>
    </source>
</evidence>
<feature type="transmembrane region" description="Helical" evidence="2">
    <location>
        <begin position="215"/>
        <end position="237"/>
    </location>
</feature>
<feature type="non-terminal residue" evidence="3">
    <location>
        <position position="332"/>
    </location>
</feature>
<gene>
    <name evidence="3" type="ORF">Vretifemale_3057</name>
</gene>
<reference evidence="3" key="1">
    <citation type="journal article" date="2021" name="Proc. Natl. Acad. Sci. U.S.A.">
        <title>Three genomes in the algal genus Volvox reveal the fate of a haploid sex-determining region after a transition to homothallism.</title>
        <authorList>
            <person name="Yamamoto K."/>
            <person name="Hamaji T."/>
            <person name="Kawai-Toyooka H."/>
            <person name="Matsuzaki R."/>
            <person name="Takahashi F."/>
            <person name="Nishimura Y."/>
            <person name="Kawachi M."/>
            <person name="Noguchi H."/>
            <person name="Minakuchi Y."/>
            <person name="Umen J.G."/>
            <person name="Toyoda A."/>
            <person name="Nozaki H."/>
        </authorList>
    </citation>
    <scope>NUCLEOTIDE SEQUENCE</scope>
    <source>
        <strain evidence="3">NIES-3786</strain>
    </source>
</reference>
<accession>A0A8J4FJ51</accession>
<dbReference type="PANTHER" id="PTHR35733">
    <property type="entry name" value="OS02G0307800 PROTEIN"/>
    <property type="match status" value="1"/>
</dbReference>
<keyword evidence="4" id="KW-1185">Reference proteome</keyword>
<evidence type="ECO:0000256" key="2">
    <source>
        <dbReference type="SAM" id="Phobius"/>
    </source>
</evidence>
<keyword evidence="2" id="KW-1133">Transmembrane helix</keyword>
<dbReference type="GO" id="GO:0009535">
    <property type="term" value="C:chloroplast thylakoid membrane"/>
    <property type="evidence" value="ECO:0007669"/>
    <property type="project" value="TreeGrafter"/>
</dbReference>
<dbReference type="InterPro" id="IPR021434">
    <property type="entry name" value="DUF3082"/>
</dbReference>
<comment type="caution">
    <text evidence="3">The sequence shown here is derived from an EMBL/GenBank/DDBJ whole genome shotgun (WGS) entry which is preliminary data.</text>
</comment>
<feature type="region of interest" description="Disordered" evidence="1">
    <location>
        <begin position="258"/>
        <end position="282"/>
    </location>
</feature>
<proteinExistence type="predicted"/>
<evidence type="ECO:0000313" key="4">
    <source>
        <dbReference type="Proteomes" id="UP000747110"/>
    </source>
</evidence>
<dbReference type="PANTHER" id="PTHR35733:SF1">
    <property type="entry name" value="OS02G0307800 PROTEIN"/>
    <property type="match status" value="1"/>
</dbReference>
<protein>
    <submittedName>
        <fullName evidence="3">Uncharacterized protein</fullName>
    </submittedName>
</protein>
<dbReference type="Proteomes" id="UP000747110">
    <property type="component" value="Unassembled WGS sequence"/>
</dbReference>
<name>A0A8J4FJ51_9CHLO</name>
<evidence type="ECO:0000256" key="1">
    <source>
        <dbReference type="SAM" id="MobiDB-lite"/>
    </source>
</evidence>
<feature type="region of interest" description="Disordered" evidence="1">
    <location>
        <begin position="297"/>
        <end position="332"/>
    </location>
</feature>
<dbReference type="OrthoDB" id="5296at2759"/>
<dbReference type="EMBL" id="BNCP01000004">
    <property type="protein sequence ID" value="GIL72915.1"/>
    <property type="molecule type" value="Genomic_DNA"/>
</dbReference>
<sequence length="332" mass="35504">DYLAIDEAMPRSSAPRMQSIPSTSGRPAQFWLRPRTGLAHLPINNIRRFNTVIKVNLRSRQGAPAPAENENELGNGLENIMSSVVLYTMTWPAGVVFAADAGVTYNPTGGDEFLKNLAGVAYILLVGIFLFRLFRKRAAKAKTERIASQAPVGPTFFDELREKVGAPKQAKATPLNAFIGSCQALVLAYGLWFFSTKVQGVIEGQTLPDGYTARNIAITVRTILLGLCYLATFIFAANGVGLAGLSIQLLFFPGSIPDEEDSAEEEDASRGPQLPKVRITSRPEEIRAAFGVAERLGKREAQKAAATATTPGTSSANEPAAGDPSSSSSTDA</sequence>
<dbReference type="Pfam" id="PF11282">
    <property type="entry name" value="DUF3082"/>
    <property type="match status" value="1"/>
</dbReference>
<keyword evidence="2" id="KW-0812">Transmembrane</keyword>
<feature type="transmembrane region" description="Helical" evidence="2">
    <location>
        <begin position="84"/>
        <end position="105"/>
    </location>
</feature>
<dbReference type="AlphaFoldDB" id="A0A8J4FJ51"/>